<evidence type="ECO:0000259" key="1">
    <source>
        <dbReference type="Pfam" id="PF07727"/>
    </source>
</evidence>
<reference evidence="2" key="1">
    <citation type="journal article" date="2007" name="PLoS ONE">
        <title>The first genome sequence of an elite grapevine cultivar (Pinot noir Vitis vinifera L.): coping with a highly heterozygous genome.</title>
        <authorList>
            <person name="Velasco R."/>
            <person name="Zharkikh A."/>
            <person name="Troggio M."/>
            <person name="Cartwright D.A."/>
            <person name="Cestaro A."/>
            <person name="Pruss D."/>
            <person name="Pindo M."/>
            <person name="FitzGerald L.M."/>
            <person name="Vezzulli S."/>
            <person name="Reid J."/>
            <person name="Malacarne G."/>
            <person name="Iliev D."/>
            <person name="Coppola G."/>
            <person name="Wardell B."/>
            <person name="Micheletti D."/>
            <person name="Macalma T."/>
            <person name="Facci M."/>
            <person name="Mitchell J.T."/>
            <person name="Perazzolli M."/>
            <person name="Eldredge G."/>
            <person name="Gatto P."/>
            <person name="Oyzerski R."/>
            <person name="Moretto M."/>
            <person name="Gutin N."/>
            <person name="Stefanini M."/>
            <person name="Chen Y."/>
            <person name="Segala C."/>
            <person name="Davenport C."/>
            <person name="Dematte L."/>
            <person name="Mraz A."/>
            <person name="Battilana J."/>
            <person name="Stormo K."/>
            <person name="Costa F."/>
            <person name="Tao Q."/>
            <person name="Si-Ammour A."/>
            <person name="Harkins T."/>
            <person name="Lackey A."/>
            <person name="Perbost C."/>
            <person name="Taillon B."/>
            <person name="Stella A."/>
            <person name="Solovyev V."/>
            <person name="Fawcett J.A."/>
            <person name="Sterck L."/>
            <person name="Vandepoele K."/>
            <person name="Grando S.M."/>
            <person name="Toppo S."/>
            <person name="Moser C."/>
            <person name="Lanchbury J."/>
            <person name="Bogden R."/>
            <person name="Skolnick M."/>
            <person name="Sgaramella V."/>
            <person name="Bhatnagar S.K."/>
            <person name="Fontana P."/>
            <person name="Gutin A."/>
            <person name="Van de Peer Y."/>
            <person name="Salamini F."/>
            <person name="Viola R."/>
        </authorList>
    </citation>
    <scope>NUCLEOTIDE SEQUENCE</scope>
</reference>
<protein>
    <recommendedName>
        <fullName evidence="1">Reverse transcriptase Ty1/copia-type domain-containing protein</fullName>
    </recommendedName>
</protein>
<name>A5B2Z3_VITVI</name>
<evidence type="ECO:0000313" key="2">
    <source>
        <dbReference type="EMBL" id="CAN60887.1"/>
    </source>
</evidence>
<dbReference type="InterPro" id="IPR043502">
    <property type="entry name" value="DNA/RNA_pol_sf"/>
</dbReference>
<organism evidence="2">
    <name type="scientific">Vitis vinifera</name>
    <name type="common">Grape</name>
    <dbReference type="NCBI Taxonomy" id="29760"/>
    <lineage>
        <taxon>Eukaryota</taxon>
        <taxon>Viridiplantae</taxon>
        <taxon>Streptophyta</taxon>
        <taxon>Embryophyta</taxon>
        <taxon>Tracheophyta</taxon>
        <taxon>Spermatophyta</taxon>
        <taxon>Magnoliopsida</taxon>
        <taxon>eudicotyledons</taxon>
        <taxon>Gunneridae</taxon>
        <taxon>Pentapetalae</taxon>
        <taxon>rosids</taxon>
        <taxon>Vitales</taxon>
        <taxon>Vitaceae</taxon>
        <taxon>Viteae</taxon>
        <taxon>Vitis</taxon>
    </lineage>
</organism>
<sequence>MITRSKHGIFKPKALLSNCIIYSPLTEPRSISEAFFIKEWHVAMDLEFQALCANNSWSLVPPHLNRQLVGFNKYKAHLVAKGFHQVPSFDFLDTFSLVIKPATIYVVISLAISHKWTMRQLDFNNAFLNGFLKEDIYMEQPPSFVNPSHPTWVYKLHRALYGLKQVPRAWFECLHSKLLTLGFHSSKAHTSLFLKLESEHSLYILILVDDVLITSSSATQVQDFIPQLQTSFALKDLGVPSYFLRLELTYTFQGVLLSQHNYIIDVLQKDHMDQAKPISTPMANGASFSSYIGDVFGDPHLYCSIVGSLQYATITQPKIAFAINCVCQFMHQQL</sequence>
<dbReference type="Pfam" id="PF07727">
    <property type="entry name" value="RVT_2"/>
    <property type="match status" value="1"/>
</dbReference>
<dbReference type="AlphaFoldDB" id="A5B2Z3"/>
<dbReference type="EMBL" id="AM444792">
    <property type="protein sequence ID" value="CAN60887.1"/>
    <property type="molecule type" value="Genomic_DNA"/>
</dbReference>
<gene>
    <name evidence="2" type="ORF">VITISV_008817</name>
</gene>
<accession>A5B2Z3</accession>
<proteinExistence type="predicted"/>
<feature type="domain" description="Reverse transcriptase Ty1/copia-type" evidence="1">
    <location>
        <begin position="72"/>
        <end position="283"/>
    </location>
</feature>
<dbReference type="SUPFAM" id="SSF56672">
    <property type="entry name" value="DNA/RNA polymerases"/>
    <property type="match status" value="1"/>
</dbReference>
<dbReference type="InterPro" id="IPR013103">
    <property type="entry name" value="RVT_2"/>
</dbReference>